<sequence>KYTLFDKNNKLICWGICHKDRENFYKVNPNGGLKGLEITQKEFKWIEFKKREKEYLSRTKCSRFELMDI</sequence>
<gene>
    <name evidence="1" type="ORF">LCGC14_1908340</name>
</gene>
<name>A0A0F9GHP0_9ZZZZ</name>
<dbReference type="EMBL" id="LAZR01020111">
    <property type="protein sequence ID" value="KKL90081.1"/>
    <property type="molecule type" value="Genomic_DNA"/>
</dbReference>
<feature type="non-terminal residue" evidence="1">
    <location>
        <position position="1"/>
    </location>
</feature>
<dbReference type="AlphaFoldDB" id="A0A0F9GHP0"/>
<reference evidence="1" key="1">
    <citation type="journal article" date="2015" name="Nature">
        <title>Complex archaea that bridge the gap between prokaryotes and eukaryotes.</title>
        <authorList>
            <person name="Spang A."/>
            <person name="Saw J.H."/>
            <person name="Jorgensen S.L."/>
            <person name="Zaremba-Niedzwiedzka K."/>
            <person name="Martijn J."/>
            <person name="Lind A.E."/>
            <person name="van Eijk R."/>
            <person name="Schleper C."/>
            <person name="Guy L."/>
            <person name="Ettema T.J."/>
        </authorList>
    </citation>
    <scope>NUCLEOTIDE SEQUENCE</scope>
</reference>
<accession>A0A0F9GHP0</accession>
<proteinExistence type="predicted"/>
<evidence type="ECO:0000313" key="1">
    <source>
        <dbReference type="EMBL" id="KKL90081.1"/>
    </source>
</evidence>
<organism evidence="1">
    <name type="scientific">marine sediment metagenome</name>
    <dbReference type="NCBI Taxonomy" id="412755"/>
    <lineage>
        <taxon>unclassified sequences</taxon>
        <taxon>metagenomes</taxon>
        <taxon>ecological metagenomes</taxon>
    </lineage>
</organism>
<comment type="caution">
    <text evidence="1">The sequence shown here is derived from an EMBL/GenBank/DDBJ whole genome shotgun (WGS) entry which is preliminary data.</text>
</comment>
<protein>
    <submittedName>
        <fullName evidence="1">Uncharacterized protein</fullName>
    </submittedName>
</protein>